<organism evidence="1 2">
    <name type="scientific">Sphingobacterium thalpophilum</name>
    <dbReference type="NCBI Taxonomy" id="259"/>
    <lineage>
        <taxon>Bacteria</taxon>
        <taxon>Pseudomonadati</taxon>
        <taxon>Bacteroidota</taxon>
        <taxon>Sphingobacteriia</taxon>
        <taxon>Sphingobacteriales</taxon>
        <taxon>Sphingobacteriaceae</taxon>
        <taxon>Sphingobacterium</taxon>
    </lineage>
</organism>
<proteinExistence type="predicted"/>
<sequence>MKNIILSIPDMQSTHCQTRVSNVIQQLQNVRIEKLEAGFLTISPENDEIEAEVIAAIEEAGYKVDGGNGSKTSTCSTGCCG</sequence>
<dbReference type="SUPFAM" id="SSF55008">
    <property type="entry name" value="HMA, heavy metal-associated domain"/>
    <property type="match status" value="1"/>
</dbReference>
<dbReference type="CDD" id="cd00371">
    <property type="entry name" value="HMA"/>
    <property type="match status" value="1"/>
</dbReference>
<protein>
    <submittedName>
        <fullName evidence="1">Heavy-metal-associated domain-containing protein</fullName>
    </submittedName>
</protein>
<dbReference type="Gene3D" id="3.30.70.100">
    <property type="match status" value="1"/>
</dbReference>
<dbReference type="InterPro" id="IPR036163">
    <property type="entry name" value="HMA_dom_sf"/>
</dbReference>
<dbReference type="EMBL" id="JBEOQB010000008">
    <property type="protein sequence ID" value="MEZ0454629.1"/>
    <property type="molecule type" value="Genomic_DNA"/>
</dbReference>
<dbReference type="GeneID" id="78465145"/>
<evidence type="ECO:0000313" key="2">
    <source>
        <dbReference type="Proteomes" id="UP001566204"/>
    </source>
</evidence>
<gene>
    <name evidence="1" type="ORF">ABTW24_23775</name>
</gene>
<dbReference type="Proteomes" id="UP001566204">
    <property type="component" value="Unassembled WGS sequence"/>
</dbReference>
<accession>A0ABV4HJC0</accession>
<comment type="caution">
    <text evidence="1">The sequence shown here is derived from an EMBL/GenBank/DDBJ whole genome shotgun (WGS) entry which is preliminary data.</text>
</comment>
<keyword evidence="2" id="KW-1185">Reference proteome</keyword>
<name>A0ABV4HJC0_9SPHI</name>
<dbReference type="InterPro" id="IPR006121">
    <property type="entry name" value="HMA_dom"/>
</dbReference>
<reference evidence="1 2" key="1">
    <citation type="submission" date="2024-06" db="EMBL/GenBank/DDBJ databases">
        <title>Soil Sphingobacterium thalpophilum.</title>
        <authorList>
            <person name="Yang J."/>
            <person name="Li J."/>
        </authorList>
    </citation>
    <scope>NUCLEOTIDE SEQUENCE [LARGE SCALE GENOMIC DNA]</scope>
    <source>
        <strain evidence="1 2">22g91tb</strain>
    </source>
</reference>
<evidence type="ECO:0000313" key="1">
    <source>
        <dbReference type="EMBL" id="MEZ0454629.1"/>
    </source>
</evidence>
<dbReference type="RefSeq" id="WP_051606962.1">
    <property type="nucleotide sequence ID" value="NZ_CP141191.1"/>
</dbReference>